<dbReference type="Proteomes" id="UP000019365">
    <property type="component" value="Unassembled WGS sequence"/>
</dbReference>
<gene>
    <name evidence="3" type="ORF">RF007C_12745</name>
</gene>
<feature type="chain" id="PRO_5004901763" description="Dockerin domain-containing protein" evidence="1">
    <location>
        <begin position="27"/>
        <end position="836"/>
    </location>
</feature>
<dbReference type="InterPro" id="IPR036439">
    <property type="entry name" value="Dockerin_dom_sf"/>
</dbReference>
<dbReference type="InterPro" id="IPR016134">
    <property type="entry name" value="Dockerin_dom"/>
</dbReference>
<organism evidence="3 4">
    <name type="scientific">Ruminococcus flavefaciens 007c</name>
    <dbReference type="NCBI Taxonomy" id="1341157"/>
    <lineage>
        <taxon>Bacteria</taxon>
        <taxon>Bacillati</taxon>
        <taxon>Bacillota</taxon>
        <taxon>Clostridia</taxon>
        <taxon>Eubacteriales</taxon>
        <taxon>Oscillospiraceae</taxon>
        <taxon>Ruminococcus</taxon>
    </lineage>
</organism>
<dbReference type="Pfam" id="PF00404">
    <property type="entry name" value="Dockerin_1"/>
    <property type="match status" value="1"/>
</dbReference>
<sequence length="836" mass="95214">MNSKLIAVMTTGMMLTSAVSTPPVFAAEQTTPTKSVVLFSDWIPNDLESAVEFLNTYGVTHIGDQNESDLLCVVFEEPSFSTKKYNIKNTAALPTEYYHDVFVNEDTDTAYEVMAYKNAWTSQPDFKVQLSCDSEVQKEFSFTSFGTQVIETDIYSWLPDCEKEYWDYADKNSHLSVKDNYLVFCLSHEEGSDYDWLLKDDGKECFELEAISDCTSKIGSGSDLPIIVQTNMIYAYKAVKDGYDKISYDFGAVHASIEEDSKTLVADCAVINGAQNILLSGDMRVTLVDDDTNEPLTLPEGAVPRIWTDISQSTPEGEICCNMQPVGFNKNPAIVRLGDFFDGYNFSFGLSSNDLPEGYSLPDTEDKSAGYYNGNILPDDHMTVTKYNNDTADVVFRLKKKNNPQKSTRITFYDSDTGELIDIPNGNAHLNKYTSKEGDIYEIIYKTFDINSNPCTIDSCQVYDKSYGYYLTPETRSGWYNDLKFEITSENSDCIELTCRTKWHPSGDFNGDNTFSISDVVLLQKWLLGVNCTETTDFKAADFCRDNILDVFDLALMKRELVDRDYLYVEPDVIVGYAPLTVLEDDLKLYIGPDESYGYVEGLSIPEGTKLNENGYQKGNDNWVFVFYRYRYGWIRTFKEDNITPTIRYEVVCDKPVIYLYPEEETDVHVELELTEADLSTTYPKYNNGWDVTASPDGSLLNKADDTHHKYLFWDAVNCRTRFDFSEGFCVAGSNTESFLKEKLIYIGLTEEEMNEFIVYWLPRMEHNRYNLISFQGDVYTDSAKLNITPKPDSLLRVFMAYVPLEEAVDIEPQQLETFERKGFTVVEWGGSEIRS</sequence>
<dbReference type="PATRIC" id="fig|1341157.4.peg.2977"/>
<dbReference type="GO" id="GO:0000272">
    <property type="term" value="P:polysaccharide catabolic process"/>
    <property type="evidence" value="ECO:0007669"/>
    <property type="project" value="InterPro"/>
</dbReference>
<dbReference type="CDD" id="cd14256">
    <property type="entry name" value="Dockerin_I"/>
    <property type="match status" value="1"/>
</dbReference>
<evidence type="ECO:0000256" key="1">
    <source>
        <dbReference type="SAM" id="SignalP"/>
    </source>
</evidence>
<reference evidence="3 4" key="1">
    <citation type="journal article" date="2014" name="PLoS ONE">
        <title>Rumen cellulosomics: divergent fiber-degrading strategies revealed by comparative genome-wide analysis of six ruminococcal strains.</title>
        <authorList>
            <person name="Dassa B."/>
            <person name="Borovok I."/>
            <person name="Ruimy-Israeli V."/>
            <person name="Lamed R."/>
            <person name="Flint H.J."/>
            <person name="Duncan S.H."/>
            <person name="Henrissat B."/>
            <person name="Coutinho P."/>
            <person name="Morrison M."/>
            <person name="Mosoni P."/>
            <person name="Yeoman C.J."/>
            <person name="White B.A."/>
            <person name="Bayer E.A."/>
        </authorList>
    </citation>
    <scope>NUCLEOTIDE SEQUENCE [LARGE SCALE GENOMIC DNA]</scope>
    <source>
        <strain evidence="3 4">007c</strain>
    </source>
</reference>
<feature type="signal peptide" evidence="1">
    <location>
        <begin position="1"/>
        <end position="26"/>
    </location>
</feature>
<dbReference type="EMBL" id="ATAX01000036">
    <property type="protein sequence ID" value="EWM52213.1"/>
    <property type="molecule type" value="Genomic_DNA"/>
</dbReference>
<protein>
    <recommendedName>
        <fullName evidence="2">Dockerin domain-containing protein</fullName>
    </recommendedName>
</protein>
<feature type="domain" description="Dockerin" evidence="2">
    <location>
        <begin position="502"/>
        <end position="570"/>
    </location>
</feature>
<dbReference type="AlphaFoldDB" id="W7UE51"/>
<evidence type="ECO:0000259" key="2">
    <source>
        <dbReference type="PROSITE" id="PS51766"/>
    </source>
</evidence>
<accession>W7UE51</accession>
<dbReference type="SUPFAM" id="SSF63446">
    <property type="entry name" value="Type I dockerin domain"/>
    <property type="match status" value="1"/>
</dbReference>
<proteinExistence type="predicted"/>
<name>W7UE51_RUMFL</name>
<dbReference type="InterPro" id="IPR002105">
    <property type="entry name" value="Dockerin_1_rpt"/>
</dbReference>
<dbReference type="GO" id="GO:0004553">
    <property type="term" value="F:hydrolase activity, hydrolyzing O-glycosyl compounds"/>
    <property type="evidence" value="ECO:0007669"/>
    <property type="project" value="InterPro"/>
</dbReference>
<dbReference type="PROSITE" id="PS51766">
    <property type="entry name" value="DOCKERIN"/>
    <property type="match status" value="1"/>
</dbReference>
<evidence type="ECO:0000313" key="3">
    <source>
        <dbReference type="EMBL" id="EWM52213.1"/>
    </source>
</evidence>
<comment type="caution">
    <text evidence="3">The sequence shown here is derived from an EMBL/GenBank/DDBJ whole genome shotgun (WGS) entry which is preliminary data.</text>
</comment>
<dbReference type="Gene3D" id="1.10.1330.10">
    <property type="entry name" value="Dockerin domain"/>
    <property type="match status" value="1"/>
</dbReference>
<evidence type="ECO:0000313" key="4">
    <source>
        <dbReference type="Proteomes" id="UP000019365"/>
    </source>
</evidence>
<keyword evidence="4" id="KW-1185">Reference proteome</keyword>
<dbReference type="RefSeq" id="WP_193385760.1">
    <property type="nucleotide sequence ID" value="NZ_ATAX01000036.1"/>
</dbReference>
<keyword evidence="1" id="KW-0732">Signal</keyword>
<dbReference type="eggNOG" id="COG4991">
    <property type="taxonomic scope" value="Bacteria"/>
</dbReference>